<dbReference type="EMBL" id="QEAO01000036">
    <property type="protein sequence ID" value="TPX32005.1"/>
    <property type="molecule type" value="Genomic_DNA"/>
</dbReference>
<reference evidence="2 3" key="1">
    <citation type="journal article" date="2019" name="Sci. Rep.">
        <title>Comparative genomics of chytrid fungi reveal insights into the obligate biotrophic and pathogenic lifestyle of Synchytrium endobioticum.</title>
        <authorList>
            <person name="van de Vossenberg B.T.L.H."/>
            <person name="Warris S."/>
            <person name="Nguyen H.D.T."/>
            <person name="van Gent-Pelzer M.P.E."/>
            <person name="Joly D.L."/>
            <person name="van de Geest H.C."/>
            <person name="Bonants P.J.M."/>
            <person name="Smith D.S."/>
            <person name="Levesque C.A."/>
            <person name="van der Lee T.A.J."/>
        </authorList>
    </citation>
    <scope>NUCLEOTIDE SEQUENCE [LARGE SCALE GENOMIC DNA]</scope>
    <source>
        <strain evidence="2 3">JEL517</strain>
    </source>
</reference>
<dbReference type="AlphaFoldDB" id="A0A507C381"/>
<evidence type="ECO:0000256" key="1">
    <source>
        <dbReference type="SAM" id="MobiDB-lite"/>
    </source>
</evidence>
<evidence type="ECO:0000313" key="2">
    <source>
        <dbReference type="EMBL" id="TPX32005.1"/>
    </source>
</evidence>
<keyword evidence="3" id="KW-1185">Reference proteome</keyword>
<dbReference type="Proteomes" id="UP000319731">
    <property type="component" value="Unassembled WGS sequence"/>
</dbReference>
<dbReference type="OrthoDB" id="2119801at2759"/>
<proteinExistence type="predicted"/>
<comment type="caution">
    <text evidence="2">The sequence shown here is derived from an EMBL/GenBank/DDBJ whole genome shotgun (WGS) entry which is preliminary data.</text>
</comment>
<sequence>MLSTDTPTPVPEPIAIADETAPAHAQTLKEAAAPLVDHLKTKFNEATAAAQKFVEPYYEQYVPPQVKAGLEKALQTTTKFGHDSVTKGRVIVEGATTTITAHTPAPILKVVKDAIEQGKHFAEDPAGTAKHIAEDIKTYVPTYVLNYGSRTYEVIQHTAETLRTNTKETMEGAKKSVEDISARAVSALDNTTGVIVTRVNGVVEKVVAIPQVHNVVEQLKTLIAPLQHELFPGSPSEEDAPIPFLPEQDEAAATPLAEKPKA</sequence>
<dbReference type="RefSeq" id="XP_031023301.1">
    <property type="nucleotide sequence ID" value="XM_031170750.1"/>
</dbReference>
<organism evidence="2 3">
    <name type="scientific">Synchytrium microbalum</name>
    <dbReference type="NCBI Taxonomy" id="1806994"/>
    <lineage>
        <taxon>Eukaryota</taxon>
        <taxon>Fungi</taxon>
        <taxon>Fungi incertae sedis</taxon>
        <taxon>Chytridiomycota</taxon>
        <taxon>Chytridiomycota incertae sedis</taxon>
        <taxon>Chytridiomycetes</taxon>
        <taxon>Synchytriales</taxon>
        <taxon>Synchytriaceae</taxon>
        <taxon>Synchytrium</taxon>
    </lineage>
</organism>
<accession>A0A507C381</accession>
<dbReference type="GeneID" id="42006047"/>
<feature type="region of interest" description="Disordered" evidence="1">
    <location>
        <begin position="231"/>
        <end position="262"/>
    </location>
</feature>
<evidence type="ECO:0000313" key="3">
    <source>
        <dbReference type="Proteomes" id="UP000319731"/>
    </source>
</evidence>
<protein>
    <submittedName>
        <fullName evidence="2">Uncharacterized protein</fullName>
    </submittedName>
</protein>
<gene>
    <name evidence="2" type="ORF">SmJEL517_g04822</name>
</gene>
<name>A0A507C381_9FUNG</name>